<feature type="domain" description="Alpha/beta hydrolase fold-3" evidence="4">
    <location>
        <begin position="97"/>
        <end position="304"/>
    </location>
</feature>
<dbReference type="InterPro" id="IPR013094">
    <property type="entry name" value="AB_hydrolase_3"/>
</dbReference>
<gene>
    <name evidence="5" type="ORF">BO70DRAFT_388931</name>
</gene>
<evidence type="ECO:0000313" key="5">
    <source>
        <dbReference type="EMBL" id="PWY74274.1"/>
    </source>
</evidence>
<dbReference type="STRING" id="1448321.A0A317VIQ1"/>
<dbReference type="PANTHER" id="PTHR48081">
    <property type="entry name" value="AB HYDROLASE SUPERFAMILY PROTEIN C4A8.06C"/>
    <property type="match status" value="1"/>
</dbReference>
<dbReference type="Proteomes" id="UP000247233">
    <property type="component" value="Unassembled WGS sequence"/>
</dbReference>
<dbReference type="GO" id="GO:0016787">
    <property type="term" value="F:hydrolase activity"/>
    <property type="evidence" value="ECO:0007669"/>
    <property type="project" value="UniProtKB-KW"/>
</dbReference>
<keyword evidence="2 5" id="KW-0378">Hydrolase</keyword>
<proteinExistence type="inferred from homology"/>
<dbReference type="GeneID" id="37068268"/>
<organism evidence="5 6">
    <name type="scientific">Aspergillus heteromorphus CBS 117.55</name>
    <dbReference type="NCBI Taxonomy" id="1448321"/>
    <lineage>
        <taxon>Eukaryota</taxon>
        <taxon>Fungi</taxon>
        <taxon>Dikarya</taxon>
        <taxon>Ascomycota</taxon>
        <taxon>Pezizomycotina</taxon>
        <taxon>Eurotiomycetes</taxon>
        <taxon>Eurotiomycetidae</taxon>
        <taxon>Eurotiales</taxon>
        <taxon>Aspergillaceae</taxon>
        <taxon>Aspergillus</taxon>
        <taxon>Aspergillus subgen. Circumdati</taxon>
    </lineage>
</organism>
<dbReference type="OrthoDB" id="2152029at2759"/>
<reference evidence="5 6" key="1">
    <citation type="submission" date="2016-12" db="EMBL/GenBank/DDBJ databases">
        <title>The genomes of Aspergillus section Nigri reveals drivers in fungal speciation.</title>
        <authorList>
            <consortium name="DOE Joint Genome Institute"/>
            <person name="Vesth T.C."/>
            <person name="Nybo J."/>
            <person name="Theobald S."/>
            <person name="Brandl J."/>
            <person name="Frisvad J.C."/>
            <person name="Nielsen K.F."/>
            <person name="Lyhne E.K."/>
            <person name="Kogle M.E."/>
            <person name="Kuo A."/>
            <person name="Riley R."/>
            <person name="Clum A."/>
            <person name="Nolan M."/>
            <person name="Lipzen A."/>
            <person name="Salamov A."/>
            <person name="Henrissat B."/>
            <person name="Wiebenga A."/>
            <person name="De Vries R.P."/>
            <person name="Grigoriev I.V."/>
            <person name="Mortensen U.H."/>
            <person name="Andersen M.R."/>
            <person name="Baker S.E."/>
        </authorList>
    </citation>
    <scope>NUCLEOTIDE SEQUENCE [LARGE SCALE GENOMIC DNA]</scope>
    <source>
        <strain evidence="5 6">CBS 117.55</strain>
    </source>
</reference>
<dbReference type="VEuPathDB" id="FungiDB:BO70DRAFT_388931"/>
<dbReference type="AlphaFoldDB" id="A0A317VIQ1"/>
<name>A0A317VIQ1_9EURO</name>
<dbReference type="InterPro" id="IPR033140">
    <property type="entry name" value="Lipase_GDXG_put_SER_AS"/>
</dbReference>
<evidence type="ECO:0000256" key="2">
    <source>
        <dbReference type="ARBA" id="ARBA00022801"/>
    </source>
</evidence>
<dbReference type="InterPro" id="IPR029058">
    <property type="entry name" value="AB_hydrolase_fold"/>
</dbReference>
<dbReference type="RefSeq" id="XP_025396921.1">
    <property type="nucleotide sequence ID" value="XM_025546031.1"/>
</dbReference>
<evidence type="ECO:0000259" key="4">
    <source>
        <dbReference type="Pfam" id="PF07859"/>
    </source>
</evidence>
<keyword evidence="6" id="KW-1185">Reference proteome</keyword>
<dbReference type="Gene3D" id="3.40.50.1820">
    <property type="entry name" value="alpha/beta hydrolase"/>
    <property type="match status" value="1"/>
</dbReference>
<dbReference type="SUPFAM" id="SSF53474">
    <property type="entry name" value="alpha/beta-Hydrolases"/>
    <property type="match status" value="1"/>
</dbReference>
<sequence length="341" mass="37666">MAPASIRHDPSWSYHQGLAGSLLKGFLRTFTALHMRWPVSLKPHHESERFVLVEPAPPALYTGVLADPAVHPETVGATWYPEPCAAEPALADGQHVILHLHGGSYILGDGRSSSCSFLAQNLLDHTPARYMFCLQYRLAGHPNGRFPAQLQDALAAYVYLLRTLRIPASRVVLSGDSSGGHLVLALLRYICSWLWSPWCDVPAAVDPTDWNHSANYKTEYIPGSFPSRGARQFLGDLAITEHVQPYVAPIWHPFVLPSPALILTGGREVLCHDHEKLAQVFRDVAGNPSRVEFYVEDKVPHDVLMIGWIMGFKDEARHCAARAGEFLRQVDSTAMADGPSV</sequence>
<accession>A0A317VIQ1</accession>
<evidence type="ECO:0000256" key="3">
    <source>
        <dbReference type="PROSITE-ProRule" id="PRU10038"/>
    </source>
</evidence>
<dbReference type="InterPro" id="IPR050300">
    <property type="entry name" value="GDXG_lipolytic_enzyme"/>
</dbReference>
<evidence type="ECO:0000313" key="6">
    <source>
        <dbReference type="Proteomes" id="UP000247233"/>
    </source>
</evidence>
<dbReference type="PANTHER" id="PTHR48081:SF8">
    <property type="entry name" value="ALPHA_BETA HYDROLASE FOLD-3 DOMAIN-CONTAINING PROTEIN-RELATED"/>
    <property type="match status" value="1"/>
</dbReference>
<comment type="caution">
    <text evidence="5">The sequence shown here is derived from an EMBL/GenBank/DDBJ whole genome shotgun (WGS) entry which is preliminary data.</text>
</comment>
<dbReference type="Pfam" id="PF07859">
    <property type="entry name" value="Abhydrolase_3"/>
    <property type="match status" value="1"/>
</dbReference>
<dbReference type="PROSITE" id="PS01174">
    <property type="entry name" value="LIPASE_GDXG_SER"/>
    <property type="match status" value="1"/>
</dbReference>
<evidence type="ECO:0000256" key="1">
    <source>
        <dbReference type="ARBA" id="ARBA00010515"/>
    </source>
</evidence>
<comment type="similarity">
    <text evidence="1">Belongs to the 'GDXG' lipolytic enzyme family.</text>
</comment>
<feature type="active site" evidence="3">
    <location>
        <position position="177"/>
    </location>
</feature>
<protein>
    <submittedName>
        <fullName evidence="5">Alpha/beta-hydrolase</fullName>
    </submittedName>
</protein>
<dbReference type="EMBL" id="MSFL01000023">
    <property type="protein sequence ID" value="PWY74274.1"/>
    <property type="molecule type" value="Genomic_DNA"/>
</dbReference>